<comment type="caution">
    <text evidence="1">The sequence shown here is derived from an EMBL/GenBank/DDBJ whole genome shotgun (WGS) entry which is preliminary data.</text>
</comment>
<accession>A0ABV5VT65</accession>
<dbReference type="EMBL" id="JBHMAG010000007">
    <property type="protein sequence ID" value="MFB9751482.1"/>
    <property type="molecule type" value="Genomic_DNA"/>
</dbReference>
<dbReference type="RefSeq" id="WP_344912039.1">
    <property type="nucleotide sequence ID" value="NZ_BAAAYO010000010.1"/>
</dbReference>
<protein>
    <submittedName>
        <fullName evidence="1">Uncharacterized protein</fullName>
    </submittedName>
</protein>
<sequence>MIITRWMYRAQLMEGSRDGFVRALEESTPLWGQELRAQGMVDGCLFEKDGDLYLYLETSGEGFEWKWPDACREMLQLWPGEKGGCRLAVPMLDIFHDGEAEGREFRSGDSVRERIGSLARLKPEMYGSYVFYHYAKQEETPGSFNSTYMIGAHENIIFSYHELPAPKGESQSTRRTWPEPITPNNWHDIMLPHFIPWSSGESGPVLWEKMSILLSF</sequence>
<organism evidence="1 2">
    <name type="scientific">Paenibacillus hodogayensis</name>
    <dbReference type="NCBI Taxonomy" id="279208"/>
    <lineage>
        <taxon>Bacteria</taxon>
        <taxon>Bacillati</taxon>
        <taxon>Bacillota</taxon>
        <taxon>Bacilli</taxon>
        <taxon>Bacillales</taxon>
        <taxon>Paenibacillaceae</taxon>
        <taxon>Paenibacillus</taxon>
    </lineage>
</organism>
<proteinExistence type="predicted"/>
<evidence type="ECO:0000313" key="1">
    <source>
        <dbReference type="EMBL" id="MFB9751482.1"/>
    </source>
</evidence>
<evidence type="ECO:0000313" key="2">
    <source>
        <dbReference type="Proteomes" id="UP001589619"/>
    </source>
</evidence>
<dbReference type="Proteomes" id="UP001589619">
    <property type="component" value="Unassembled WGS sequence"/>
</dbReference>
<keyword evidence="2" id="KW-1185">Reference proteome</keyword>
<reference evidence="1 2" key="1">
    <citation type="submission" date="2024-09" db="EMBL/GenBank/DDBJ databases">
        <authorList>
            <person name="Sun Q."/>
            <person name="Mori K."/>
        </authorList>
    </citation>
    <scope>NUCLEOTIDE SEQUENCE [LARGE SCALE GENOMIC DNA]</scope>
    <source>
        <strain evidence="1 2">JCM 12520</strain>
    </source>
</reference>
<gene>
    <name evidence="1" type="ORF">ACFFNY_07865</name>
</gene>
<name>A0ABV5VT65_9BACL</name>